<dbReference type="GO" id="GO:0008270">
    <property type="term" value="F:zinc ion binding"/>
    <property type="evidence" value="ECO:0007669"/>
    <property type="project" value="UniProtKB-KW"/>
</dbReference>
<dbReference type="GO" id="GO:0032454">
    <property type="term" value="F:histone H3K9 demethylase activity"/>
    <property type="evidence" value="ECO:0007669"/>
    <property type="project" value="InterPro"/>
</dbReference>
<dbReference type="GO" id="GO:0000785">
    <property type="term" value="C:chromatin"/>
    <property type="evidence" value="ECO:0007669"/>
    <property type="project" value="TreeGrafter"/>
</dbReference>
<keyword evidence="4" id="KW-0805">Transcription regulation</keyword>
<feature type="region of interest" description="Disordered" evidence="8">
    <location>
        <begin position="229"/>
        <end position="280"/>
    </location>
</feature>
<keyword evidence="3" id="KW-0479">Metal-binding</keyword>
<keyword evidence="5" id="KW-0804">Transcription</keyword>
<evidence type="ECO:0000259" key="10">
    <source>
        <dbReference type="PROSITE" id="PS50089"/>
    </source>
</evidence>
<evidence type="ECO:0000256" key="6">
    <source>
        <dbReference type="ARBA" id="ARBA00023242"/>
    </source>
</evidence>
<sequence>MAVLIEKQERLNRYTNNDAQIVPKTLSNVSGLARKRKNQELMNSDKKEHILEEEERNDNGGSSPKRTKTSIEKRMAWDTKGVHGKGISQKHRGASNKKIISDDEFSLDEWKDENDEEEEKHKDNVGSSPTITNLSLKKSKVTQEIEGFHGKRISERCRAASNKKRIVEKDYYFCEWIDDEEEEDFIEIETGKRSRESNGVKMKRGGIDEWVDDDEEEDFIKTKTRNKSRYSDGVKMKRTSRDKREKNNKSRNLSLYNSSSSSSSSNSCSSVSVLKSDGNSVDRCTGKMKENGEECLKCHQCKRKDRRIVVPCTKCKEKLYCIQCIKQWYPHLSEEEIAHICPFCHGNCNCNMCLHSSGMIKTSKRDLTSLEKVQHLHYLISSLLPFLKQIHEEQTKEIEMESVIQATIVQLLSLTFIEVVLIAPMSYVLVVAGRFARERF</sequence>
<evidence type="ECO:0000256" key="1">
    <source>
        <dbReference type="ARBA" id="ARBA00004123"/>
    </source>
</evidence>
<name>A0A5B7BNT7_DAVIN</name>
<keyword evidence="9" id="KW-0472">Membrane</keyword>
<evidence type="ECO:0000256" key="2">
    <source>
        <dbReference type="ARBA" id="ARBA00006801"/>
    </source>
</evidence>
<keyword evidence="9" id="KW-0812">Transmembrane</keyword>
<comment type="similarity">
    <text evidence="2">Belongs to the JARID1 histone demethylase family.</text>
</comment>
<dbReference type="InterPro" id="IPR045109">
    <property type="entry name" value="LSDs-like"/>
</dbReference>
<dbReference type="PANTHER" id="PTHR12549:SF37">
    <property type="entry name" value="LYSINE-SPECIFIC DEMETHYLASE JMJ26"/>
    <property type="match status" value="1"/>
</dbReference>
<organism evidence="11">
    <name type="scientific">Davidia involucrata</name>
    <name type="common">Dove tree</name>
    <dbReference type="NCBI Taxonomy" id="16924"/>
    <lineage>
        <taxon>Eukaryota</taxon>
        <taxon>Viridiplantae</taxon>
        <taxon>Streptophyta</taxon>
        <taxon>Embryophyta</taxon>
        <taxon>Tracheophyta</taxon>
        <taxon>Spermatophyta</taxon>
        <taxon>Magnoliopsida</taxon>
        <taxon>eudicotyledons</taxon>
        <taxon>Gunneridae</taxon>
        <taxon>Pentapetalae</taxon>
        <taxon>asterids</taxon>
        <taxon>Cornales</taxon>
        <taxon>Nyssaceae</taxon>
        <taxon>Davidia</taxon>
    </lineage>
</organism>
<evidence type="ECO:0000256" key="9">
    <source>
        <dbReference type="SAM" id="Phobius"/>
    </source>
</evidence>
<feature type="compositionally biased region" description="Low complexity" evidence="8">
    <location>
        <begin position="250"/>
        <end position="276"/>
    </location>
</feature>
<dbReference type="AlphaFoldDB" id="A0A5B7BNT7"/>
<feature type="compositionally biased region" description="Acidic residues" evidence="8">
    <location>
        <begin position="102"/>
        <end position="118"/>
    </location>
</feature>
<evidence type="ECO:0000256" key="8">
    <source>
        <dbReference type="SAM" id="MobiDB-lite"/>
    </source>
</evidence>
<feature type="compositionally biased region" description="Basic and acidic residues" evidence="8">
    <location>
        <begin position="69"/>
        <end position="81"/>
    </location>
</feature>
<evidence type="ECO:0000256" key="7">
    <source>
        <dbReference type="PROSITE-ProRule" id="PRU00175"/>
    </source>
</evidence>
<reference evidence="11" key="1">
    <citation type="submission" date="2019-08" db="EMBL/GenBank/DDBJ databases">
        <title>Reference gene set and small RNA set construction with multiple tissues from Davidia involucrata Baill.</title>
        <authorList>
            <person name="Yang H."/>
            <person name="Zhou C."/>
            <person name="Li G."/>
            <person name="Wang J."/>
            <person name="Gao P."/>
            <person name="Wang M."/>
            <person name="Wang R."/>
            <person name="Zhao Y."/>
        </authorList>
    </citation>
    <scope>NUCLEOTIDE SEQUENCE</scope>
    <source>
        <tissue evidence="11">Mixed with DoveR01_LX</tissue>
    </source>
</reference>
<dbReference type="EMBL" id="GHES01040063">
    <property type="protein sequence ID" value="MPA70622.1"/>
    <property type="molecule type" value="Transcribed_RNA"/>
</dbReference>
<dbReference type="GO" id="GO:0000118">
    <property type="term" value="C:histone deacetylase complex"/>
    <property type="evidence" value="ECO:0007669"/>
    <property type="project" value="TreeGrafter"/>
</dbReference>
<dbReference type="PROSITE" id="PS50089">
    <property type="entry name" value="ZF_RING_2"/>
    <property type="match status" value="1"/>
</dbReference>
<evidence type="ECO:0000256" key="5">
    <source>
        <dbReference type="ARBA" id="ARBA00023163"/>
    </source>
</evidence>
<proteinExistence type="inferred from homology"/>
<feature type="transmembrane region" description="Helical" evidence="9">
    <location>
        <begin position="411"/>
        <end position="432"/>
    </location>
</feature>
<feature type="region of interest" description="Disordered" evidence="8">
    <location>
        <begin position="32"/>
        <end position="131"/>
    </location>
</feature>
<keyword evidence="9" id="KW-1133">Transmembrane helix</keyword>
<evidence type="ECO:0000256" key="3">
    <source>
        <dbReference type="ARBA" id="ARBA00022723"/>
    </source>
</evidence>
<dbReference type="GO" id="GO:0006357">
    <property type="term" value="P:regulation of transcription by RNA polymerase II"/>
    <property type="evidence" value="ECO:0007669"/>
    <property type="project" value="TreeGrafter"/>
</dbReference>
<feature type="domain" description="RING-type" evidence="10">
    <location>
        <begin position="298"/>
        <end position="345"/>
    </location>
</feature>
<keyword evidence="7" id="KW-0862">Zinc</keyword>
<comment type="subcellular location">
    <subcellularLocation>
        <location evidence="1">Nucleus</location>
    </subcellularLocation>
</comment>
<keyword evidence="6" id="KW-0539">Nucleus</keyword>
<gene>
    <name evidence="11" type="ORF">Din_040063</name>
</gene>
<evidence type="ECO:0000256" key="4">
    <source>
        <dbReference type="ARBA" id="ARBA00023015"/>
    </source>
</evidence>
<dbReference type="PANTHER" id="PTHR12549">
    <property type="entry name" value="JMJC DOMAIN-CONTAINING HISTONE DEMETHYLATION PROTEIN"/>
    <property type="match status" value="1"/>
</dbReference>
<accession>A0A5B7BNT7</accession>
<evidence type="ECO:0000313" key="11">
    <source>
        <dbReference type="EMBL" id="MPA70622.1"/>
    </source>
</evidence>
<dbReference type="Pfam" id="PF10497">
    <property type="entry name" value="zf-4CXXC_R1"/>
    <property type="match status" value="1"/>
</dbReference>
<dbReference type="GO" id="GO:0031490">
    <property type="term" value="F:chromatin DNA binding"/>
    <property type="evidence" value="ECO:0007669"/>
    <property type="project" value="TreeGrafter"/>
</dbReference>
<dbReference type="InterPro" id="IPR018866">
    <property type="entry name" value="Znf-4CXXC_R1"/>
</dbReference>
<keyword evidence="7" id="KW-0863">Zinc-finger</keyword>
<dbReference type="InterPro" id="IPR001841">
    <property type="entry name" value="Znf_RING"/>
</dbReference>
<protein>
    <recommendedName>
        <fullName evidence="10">RING-type domain-containing protein</fullName>
    </recommendedName>
</protein>
<dbReference type="GO" id="GO:0003712">
    <property type="term" value="F:transcription coregulator activity"/>
    <property type="evidence" value="ECO:0007669"/>
    <property type="project" value="TreeGrafter"/>
</dbReference>